<evidence type="ECO:0008006" key="3">
    <source>
        <dbReference type="Google" id="ProtNLM"/>
    </source>
</evidence>
<proteinExistence type="predicted"/>
<keyword evidence="2" id="KW-1185">Reference proteome</keyword>
<dbReference type="OMA" id="KERYNQI"/>
<dbReference type="RefSeq" id="XP_016641357.1">
    <property type="nucleotide sequence ID" value="XM_016789530.1"/>
</dbReference>
<dbReference type="VEuPathDB" id="FungiDB:SAPIO_CDS7725"/>
<dbReference type="OrthoDB" id="5304511at2759"/>
<comment type="caution">
    <text evidence="1">The sequence shown here is derived from an EMBL/GenBank/DDBJ whole genome shotgun (WGS) entry which is preliminary data.</text>
</comment>
<protein>
    <recommendedName>
        <fullName evidence="3">F-box domain-containing protein</fullName>
    </recommendedName>
</protein>
<organism evidence="1 2">
    <name type="scientific">Pseudallescheria apiosperma</name>
    <name type="common">Scedosporium apiospermum</name>
    <dbReference type="NCBI Taxonomy" id="563466"/>
    <lineage>
        <taxon>Eukaryota</taxon>
        <taxon>Fungi</taxon>
        <taxon>Dikarya</taxon>
        <taxon>Ascomycota</taxon>
        <taxon>Pezizomycotina</taxon>
        <taxon>Sordariomycetes</taxon>
        <taxon>Hypocreomycetidae</taxon>
        <taxon>Microascales</taxon>
        <taxon>Microascaceae</taxon>
        <taxon>Scedosporium</taxon>
    </lineage>
</organism>
<accession>A0A084G2J6</accession>
<name>A0A084G2J6_PSEDA</name>
<dbReference type="Proteomes" id="UP000028545">
    <property type="component" value="Unassembled WGS sequence"/>
</dbReference>
<dbReference type="GeneID" id="27726797"/>
<sequence>MKELIVTKSKKAIRSFKAKDQRPDPISTTIESDPGAALAEQVLTLSLEAEEQKCDSRLESLPPEVRRHLLSILDFPQLQALVHASPTFHHQYLFDRNYVLSGCLRKTLGSAIDDAYAVYMFAPQHNPEKEVIAELVTWYSEQTPVDKLPRDAVLSMVTLYSYSVKPISEHFACWMLDDLTAQTGKNPQNYPEKVVLTSTETMRLARAIYRFQLFCELTRRGAVRTPRDNLEARITAFFDMIEPWGIEELFSFYKFVSSIYDKILDDIRWDLHPDNPKFDDQDRPPTPTGAFEFDSEWDRGNYLEGLTLRGLPLLHEVMFNIKDHEDLVTIIQEHMWAEYIPVNRDEGLFGGTHQEIRYRNKPSKRDQMQEDRVALPFRGDGEPHAPPLAWTIIWGGTYSTLVGCYIPEEIQRWGYVFWDAATMERTGAAELLKKQWRKNWDEDEDPRDEFYFLLGSVYAEDLGGF</sequence>
<dbReference type="EMBL" id="JOWA01000110">
    <property type="protein sequence ID" value="KEZ41558.1"/>
    <property type="molecule type" value="Genomic_DNA"/>
</dbReference>
<reference evidence="1 2" key="1">
    <citation type="journal article" date="2014" name="Genome Announc.">
        <title>Draft genome sequence of the pathogenic fungus Scedosporium apiospermum.</title>
        <authorList>
            <person name="Vandeputte P."/>
            <person name="Ghamrawi S."/>
            <person name="Rechenmann M."/>
            <person name="Iltis A."/>
            <person name="Giraud S."/>
            <person name="Fleury M."/>
            <person name="Thornton C."/>
            <person name="Delhaes L."/>
            <person name="Meyer W."/>
            <person name="Papon N."/>
            <person name="Bouchara J.P."/>
        </authorList>
    </citation>
    <scope>NUCLEOTIDE SEQUENCE [LARGE SCALE GENOMIC DNA]</scope>
    <source>
        <strain evidence="1 2">IHEM 14462</strain>
    </source>
</reference>
<evidence type="ECO:0000313" key="2">
    <source>
        <dbReference type="Proteomes" id="UP000028545"/>
    </source>
</evidence>
<dbReference type="KEGG" id="sapo:SAPIO_CDS7725"/>
<evidence type="ECO:0000313" key="1">
    <source>
        <dbReference type="EMBL" id="KEZ41558.1"/>
    </source>
</evidence>
<gene>
    <name evidence="1" type="ORF">SAPIO_CDS7725</name>
</gene>
<dbReference type="AlphaFoldDB" id="A0A084G2J6"/>
<dbReference type="HOGENOM" id="CLU_035834_0_0_1"/>